<accession>A0A3M7RS25</accession>
<name>A0A3M7RS25_BRAPC</name>
<feature type="transmembrane region" description="Helical" evidence="1">
    <location>
        <begin position="164"/>
        <end position="183"/>
    </location>
</feature>
<sequence length="503" mass="57666">MLSIGKFCSTIFVLVIILTSLAAIGIYSSYTVKPGPKFIRNQFIGLYLSIQLLFYCLQTLYLSYKNPQRFLKPLVFADLAYFTLAIVFSSLSALFHVLTNRVDSCVFSSLIVLINLLNFLLIINRRFETKTHKKYMDYIDFIKTSSFITLQDGFLKKIFRFVNFLLKIFFLLSLILISNGSLMNSMARIKFGAKGTFVNVPLSDKSNRFIKIHLVCDGPKSANRSSFLIEGDCRSSHVDFLGIQRELVKMNRRVCVWDKAGLGYSDFFYSDMRNHGLYYSNFLRSINESRVVLVGMGDGADLVLANAGKLDNLERLVLFDALPTRLRWHAESQVRNWSQNKLQEQIGNFVEKKIWLIKLVNAFAVPLGLVPSVVQRKKFDFSMENNLLWLNEKVWLSEKMYLEQLEGSGDKLFDLGGFDVRVSHVITKKSNDQIYDQLCAPKNQKANSRYCLYEKKMNGYLVSERSKMVNNGSVYECNENECGAEYFIRNAQFTAKVLDGISS</sequence>
<dbReference type="Gene3D" id="3.40.50.1820">
    <property type="entry name" value="alpha/beta hydrolase"/>
    <property type="match status" value="1"/>
</dbReference>
<feature type="transmembrane region" description="Helical" evidence="1">
    <location>
        <begin position="7"/>
        <end position="30"/>
    </location>
</feature>
<keyword evidence="1" id="KW-0812">Transmembrane</keyword>
<reference evidence="2 3" key="1">
    <citation type="journal article" date="2018" name="Sci. Rep.">
        <title>Genomic signatures of local adaptation to the degree of environmental predictability in rotifers.</title>
        <authorList>
            <person name="Franch-Gras L."/>
            <person name="Hahn C."/>
            <person name="Garcia-Roger E.M."/>
            <person name="Carmona M.J."/>
            <person name="Serra M."/>
            <person name="Gomez A."/>
        </authorList>
    </citation>
    <scope>NUCLEOTIDE SEQUENCE [LARGE SCALE GENOMIC DNA]</scope>
    <source>
        <strain evidence="2">HYR1</strain>
    </source>
</reference>
<evidence type="ECO:0000313" key="3">
    <source>
        <dbReference type="Proteomes" id="UP000276133"/>
    </source>
</evidence>
<evidence type="ECO:0000313" key="2">
    <source>
        <dbReference type="EMBL" id="RNA26354.1"/>
    </source>
</evidence>
<protein>
    <submittedName>
        <fullName evidence="2">Uncharacterized protein</fullName>
    </submittedName>
</protein>
<comment type="caution">
    <text evidence="2">The sequence shown here is derived from an EMBL/GenBank/DDBJ whole genome shotgun (WGS) entry which is preliminary data.</text>
</comment>
<dbReference type="InterPro" id="IPR029058">
    <property type="entry name" value="AB_hydrolase_fold"/>
</dbReference>
<dbReference type="SUPFAM" id="SSF53474">
    <property type="entry name" value="alpha/beta-Hydrolases"/>
    <property type="match status" value="1"/>
</dbReference>
<keyword evidence="3" id="KW-1185">Reference proteome</keyword>
<keyword evidence="1" id="KW-0472">Membrane</keyword>
<feature type="transmembrane region" description="Helical" evidence="1">
    <location>
        <begin position="106"/>
        <end position="124"/>
    </location>
</feature>
<proteinExistence type="predicted"/>
<dbReference type="AlphaFoldDB" id="A0A3M7RS25"/>
<dbReference type="EMBL" id="REGN01002754">
    <property type="protein sequence ID" value="RNA26354.1"/>
    <property type="molecule type" value="Genomic_DNA"/>
</dbReference>
<dbReference type="Proteomes" id="UP000276133">
    <property type="component" value="Unassembled WGS sequence"/>
</dbReference>
<evidence type="ECO:0000256" key="1">
    <source>
        <dbReference type="SAM" id="Phobius"/>
    </source>
</evidence>
<keyword evidence="1" id="KW-1133">Transmembrane helix</keyword>
<gene>
    <name evidence="2" type="ORF">BpHYR1_006824</name>
</gene>
<dbReference type="OrthoDB" id="164921at2759"/>
<organism evidence="2 3">
    <name type="scientific">Brachionus plicatilis</name>
    <name type="common">Marine rotifer</name>
    <name type="synonym">Brachionus muelleri</name>
    <dbReference type="NCBI Taxonomy" id="10195"/>
    <lineage>
        <taxon>Eukaryota</taxon>
        <taxon>Metazoa</taxon>
        <taxon>Spiralia</taxon>
        <taxon>Gnathifera</taxon>
        <taxon>Rotifera</taxon>
        <taxon>Eurotatoria</taxon>
        <taxon>Monogononta</taxon>
        <taxon>Pseudotrocha</taxon>
        <taxon>Ploima</taxon>
        <taxon>Brachionidae</taxon>
        <taxon>Brachionus</taxon>
    </lineage>
</organism>
<feature type="transmembrane region" description="Helical" evidence="1">
    <location>
        <begin position="42"/>
        <end position="62"/>
    </location>
</feature>
<feature type="transmembrane region" description="Helical" evidence="1">
    <location>
        <begin position="74"/>
        <end position="94"/>
    </location>
</feature>